<dbReference type="SMART" id="SM00164">
    <property type="entry name" value="TBC"/>
    <property type="match status" value="1"/>
</dbReference>
<feature type="compositionally biased region" description="Basic and acidic residues" evidence="4">
    <location>
        <begin position="266"/>
        <end position="292"/>
    </location>
</feature>
<feature type="compositionally biased region" description="Low complexity" evidence="4">
    <location>
        <begin position="95"/>
        <end position="131"/>
    </location>
</feature>
<feature type="region of interest" description="Disordered" evidence="4">
    <location>
        <begin position="1"/>
        <end position="196"/>
    </location>
</feature>
<feature type="compositionally biased region" description="Low complexity" evidence="4">
    <location>
        <begin position="293"/>
        <end position="311"/>
    </location>
</feature>
<sequence length="839" mass="91057">MDDFEDAQGGEAASRAGGSGGDNEETEDGQVGITQDEGAWDSREGAESPRSDVNGSSPAREGAVDDAHVAVDGRRSGDIDGDDEDSGHSSPDRAPTPTLSSTNPPSATGTTAGRTSSPLTSSRPTSVASSSGMEGLRQGANRLSLALSDDKTPTSPAASSSSTPHPPPLPRHRSSLLASSLSGPAQDPTNVGREASASLTQAVWRQSLGLNASPGVGGKGLVDVMLSDNEEQEGEGEEGPSTPRRHGANGTAGKRRSVLSSSAGDDDSHYDDSHYDDSHYDDENLDADESRDSFPSPSSSSRHSPSKFTSTANPHLPRTSAHLMASSSSPSRDRRQGSIATPHAADGFITHRASTNLSSTASPDLQPKASNGIQKLQNQFLRVKEQGGAEGIDWDFWGKVMNDYEEVARTQPRELSRAIQRGIPPALRGMVWQLMAAAKDENLEFVYSELIKQSSPHEKSIARDLSRTFPKHEYFSDAHGVGQENLFNVVKAYSLYDDEVGYTQGLQFIVGPLLLNMPDEEAFCVLVRLMKAYDLRSHYTPNMPGLQLRLFQFDRLVEELLPSAFLHLLRQGVKSSMYASQWFLTLFGYRFPLELVSSVFDLVFAEGVEAVFRFAIALLKRSEPYLLTLEFEELIDFLKNGLFEVYAPDEEELERDPQTQYKVHEFVREALQVRITPMMLDQFGEEWANLCAAQTAHAAELDSLRKANLQLSLQVRQLETSLAQINQEHCELVKQVVASRLEREELEDELVKYKLAYADLSHLAAASQASTSPLQMRRQSETSISSSLSLDPREAEEESSPRGGGSGRGSIGGGFGLGGGRWFSGSSSAMSKNGSSQGY</sequence>
<feature type="compositionally biased region" description="Basic residues" evidence="4">
    <location>
        <begin position="243"/>
        <end position="257"/>
    </location>
</feature>
<feature type="coiled-coil region" evidence="3">
    <location>
        <begin position="701"/>
        <end position="763"/>
    </location>
</feature>
<dbReference type="FunFam" id="1.10.10.750:FF:000003">
    <property type="entry name" value="GTPase activating protein (Evi5)"/>
    <property type="match status" value="1"/>
</dbReference>
<evidence type="ECO:0000259" key="5">
    <source>
        <dbReference type="PROSITE" id="PS50086"/>
    </source>
</evidence>
<gene>
    <name evidence="6" type="ORF">Rt10032_c11g4422</name>
</gene>
<feature type="compositionally biased region" description="Low complexity" evidence="4">
    <location>
        <begin position="153"/>
        <end position="163"/>
    </location>
</feature>
<dbReference type="Gene3D" id="1.10.8.270">
    <property type="entry name" value="putative rabgap domain of human tbc1 domain family member 14 like domains"/>
    <property type="match status" value="1"/>
</dbReference>
<dbReference type="PANTHER" id="PTHR47219">
    <property type="entry name" value="RAB GTPASE-ACTIVATING PROTEIN 1-LIKE"/>
    <property type="match status" value="1"/>
</dbReference>
<evidence type="ECO:0000256" key="3">
    <source>
        <dbReference type="SAM" id="Coils"/>
    </source>
</evidence>
<dbReference type="Pfam" id="PF23436">
    <property type="entry name" value="RabGap-TBC_2"/>
    <property type="match status" value="1"/>
</dbReference>
<dbReference type="Gene3D" id="1.10.10.750">
    <property type="entry name" value="Ypt/Rab-GAP domain of gyp1p, domain 1"/>
    <property type="match status" value="1"/>
</dbReference>
<feature type="region of interest" description="Disordered" evidence="4">
    <location>
        <begin position="768"/>
        <end position="839"/>
    </location>
</feature>
<protein>
    <submittedName>
        <fullName evidence="6">Rab GTPase activator</fullName>
    </submittedName>
</protein>
<dbReference type="OrthoDB" id="295078at2759"/>
<dbReference type="EMBL" id="BJWK01000011">
    <property type="protein sequence ID" value="GEM10405.1"/>
    <property type="molecule type" value="Genomic_DNA"/>
</dbReference>
<dbReference type="GO" id="GO:0031267">
    <property type="term" value="F:small GTPase binding"/>
    <property type="evidence" value="ECO:0007669"/>
    <property type="project" value="TreeGrafter"/>
</dbReference>
<dbReference type="FunFam" id="1.10.8.270:FF:000001">
    <property type="entry name" value="TBC1 domain family member 1"/>
    <property type="match status" value="1"/>
</dbReference>
<evidence type="ECO:0000256" key="4">
    <source>
        <dbReference type="SAM" id="MobiDB-lite"/>
    </source>
</evidence>
<dbReference type="GO" id="GO:0005096">
    <property type="term" value="F:GTPase activator activity"/>
    <property type="evidence" value="ECO:0007669"/>
    <property type="project" value="UniProtKB-KW"/>
</dbReference>
<feature type="compositionally biased region" description="Low complexity" evidence="4">
    <location>
        <begin position="823"/>
        <end position="839"/>
    </location>
</feature>
<evidence type="ECO:0000256" key="1">
    <source>
        <dbReference type="ARBA" id="ARBA00022468"/>
    </source>
</evidence>
<evidence type="ECO:0000313" key="7">
    <source>
        <dbReference type="Proteomes" id="UP000321518"/>
    </source>
</evidence>
<feature type="domain" description="Rab-GAP TBC" evidence="5">
    <location>
        <begin position="422"/>
        <end position="607"/>
    </location>
</feature>
<feature type="compositionally biased region" description="Acidic residues" evidence="4">
    <location>
        <begin position="228"/>
        <end position="238"/>
    </location>
</feature>
<organism evidence="6 7">
    <name type="scientific">Rhodotorula toruloides</name>
    <name type="common">Yeast</name>
    <name type="synonym">Rhodosporidium toruloides</name>
    <dbReference type="NCBI Taxonomy" id="5286"/>
    <lineage>
        <taxon>Eukaryota</taxon>
        <taxon>Fungi</taxon>
        <taxon>Dikarya</taxon>
        <taxon>Basidiomycota</taxon>
        <taxon>Pucciniomycotina</taxon>
        <taxon>Microbotryomycetes</taxon>
        <taxon>Sporidiobolales</taxon>
        <taxon>Sporidiobolaceae</taxon>
        <taxon>Rhodotorula</taxon>
    </lineage>
</organism>
<comment type="caution">
    <text evidence="6">The sequence shown here is derived from an EMBL/GenBank/DDBJ whole genome shotgun (WGS) entry which is preliminary data.</text>
</comment>
<feature type="compositionally biased region" description="Basic and acidic residues" evidence="4">
    <location>
        <begin position="40"/>
        <end position="50"/>
    </location>
</feature>
<dbReference type="SUPFAM" id="SSF47923">
    <property type="entry name" value="Ypt/Rab-GAP domain of gyp1p"/>
    <property type="match status" value="2"/>
</dbReference>
<evidence type="ECO:0000256" key="2">
    <source>
        <dbReference type="ARBA" id="ARBA00023054"/>
    </source>
</evidence>
<keyword evidence="2 3" id="KW-0175">Coiled coil</keyword>
<name>A0A511KKG4_RHOTO</name>
<dbReference type="AlphaFoldDB" id="A0A511KKG4"/>
<evidence type="ECO:0000313" key="6">
    <source>
        <dbReference type="EMBL" id="GEM10405.1"/>
    </source>
</evidence>
<keyword evidence="1" id="KW-0343">GTPase activation</keyword>
<feature type="compositionally biased region" description="Gly residues" evidence="4">
    <location>
        <begin position="802"/>
        <end position="822"/>
    </location>
</feature>
<proteinExistence type="predicted"/>
<dbReference type="PROSITE" id="PS50086">
    <property type="entry name" value="TBC_RABGAP"/>
    <property type="match status" value="1"/>
</dbReference>
<dbReference type="Gene3D" id="1.10.472.80">
    <property type="entry name" value="Ypt/Rab-GAP domain of gyp1p, domain 3"/>
    <property type="match status" value="1"/>
</dbReference>
<dbReference type="PANTHER" id="PTHR47219:SF9">
    <property type="entry name" value="GTPASE ACTIVATING PROTEIN AND CENTROSOME-ASSOCIATED, ISOFORM B"/>
    <property type="match status" value="1"/>
</dbReference>
<feature type="compositionally biased region" description="Basic and acidic residues" evidence="4">
    <location>
        <begin position="62"/>
        <end position="78"/>
    </location>
</feature>
<dbReference type="Proteomes" id="UP000321518">
    <property type="component" value="Unassembled WGS sequence"/>
</dbReference>
<dbReference type="InterPro" id="IPR050302">
    <property type="entry name" value="Rab_GAP_TBC_domain"/>
</dbReference>
<dbReference type="InterPro" id="IPR000195">
    <property type="entry name" value="Rab-GAP-TBC_dom"/>
</dbReference>
<feature type="region of interest" description="Disordered" evidence="4">
    <location>
        <begin position="208"/>
        <end position="338"/>
    </location>
</feature>
<reference evidence="6 7" key="1">
    <citation type="submission" date="2019-07" db="EMBL/GenBank/DDBJ databases">
        <title>Rhodotorula toruloides NBRC10032 genome sequencing.</title>
        <authorList>
            <person name="Shida Y."/>
            <person name="Takaku H."/>
            <person name="Ogasawara W."/>
            <person name="Mori K."/>
        </authorList>
    </citation>
    <scope>NUCLEOTIDE SEQUENCE [LARGE SCALE GENOMIC DNA]</scope>
    <source>
        <strain evidence="6 7">NBRC10032</strain>
    </source>
</reference>
<dbReference type="InterPro" id="IPR035969">
    <property type="entry name" value="Rab-GAP_TBC_sf"/>
</dbReference>
<dbReference type="FunFam" id="1.10.472.80:FF:000027">
    <property type="entry name" value="GTPase activating protein (Evi5)"/>
    <property type="match status" value="1"/>
</dbReference>
<accession>A0A511KKG4</accession>